<dbReference type="OrthoDB" id="1882547at2759"/>
<comment type="caution">
    <text evidence="1">The sequence shown here is derived from an EMBL/GenBank/DDBJ whole genome shotgun (WGS) entry which is preliminary data.</text>
</comment>
<reference evidence="1" key="1">
    <citation type="submission" date="2021-06" db="EMBL/GenBank/DDBJ databases">
        <authorList>
            <person name="Kallberg Y."/>
            <person name="Tangrot J."/>
            <person name="Rosling A."/>
        </authorList>
    </citation>
    <scope>NUCLEOTIDE SEQUENCE</scope>
    <source>
        <strain evidence="1">CL551</strain>
    </source>
</reference>
<dbReference type="PANTHER" id="PTHR36050:SF1">
    <property type="entry name" value="O-FUCOSYLTRANSFERASE 30"/>
    <property type="match status" value="1"/>
</dbReference>
<dbReference type="EMBL" id="CAJVPV010000531">
    <property type="protein sequence ID" value="CAG8461631.1"/>
    <property type="molecule type" value="Genomic_DNA"/>
</dbReference>
<proteinExistence type="predicted"/>
<dbReference type="PANTHER" id="PTHR36050">
    <property type="entry name" value="O-FUCOSYLTRANSFERASE 30"/>
    <property type="match status" value="1"/>
</dbReference>
<dbReference type="Proteomes" id="UP000789342">
    <property type="component" value="Unassembled WGS sequence"/>
</dbReference>
<organism evidence="1 2">
    <name type="scientific">Acaulospora morrowiae</name>
    <dbReference type="NCBI Taxonomy" id="94023"/>
    <lineage>
        <taxon>Eukaryota</taxon>
        <taxon>Fungi</taxon>
        <taxon>Fungi incertae sedis</taxon>
        <taxon>Mucoromycota</taxon>
        <taxon>Glomeromycotina</taxon>
        <taxon>Glomeromycetes</taxon>
        <taxon>Diversisporales</taxon>
        <taxon>Acaulosporaceae</taxon>
        <taxon>Acaulospora</taxon>
    </lineage>
</organism>
<accession>A0A9N8VP36</accession>
<evidence type="ECO:0000313" key="1">
    <source>
        <dbReference type="EMBL" id="CAG8461631.1"/>
    </source>
</evidence>
<sequence length="451" mass="52200">MLAVIFIVLESSTIGKEYFQPSLSKEESAVTWNSSRIGTNEKTDNFPESKTEFHSDDEKYITYLPHSGLNNQRIELQNAITVAYLLNRTLILPPLILGSRLAYADFDRLTKKLAKLSAERSKDVCERIIKKKESETNEESIRQKLNFKECEKFHDAYALYRWDRLFDFKFVRQHVRIIHRKDFNDTELYKTINIEKNTSNAIYYIKHGPHAHRFFEHTPKNISSRVHIDLISDLRNSSTKLIYVASFFGPKRVVCQLPTSCEFIKKLQKFVPSHPVVHQVVNAIVEELGGRFNFMSAHARVNDGHFMRDRNNRVNRLINKIKVGLTKDRKRISKSTNITRIQEECTKRFPDDNRTRAILYLATDAPPHSPTIQPLIKEFPCTYTLSDFSKQLEPLLKLKNTRGGDKHLGKFLMPVVDLMVAANGGKVYILNRSTFGSYLMAYHRTLGKAKS</sequence>
<protein>
    <submittedName>
        <fullName evidence="1">999_t:CDS:1</fullName>
    </submittedName>
</protein>
<keyword evidence="2" id="KW-1185">Reference proteome</keyword>
<dbReference type="AlphaFoldDB" id="A0A9N8VP36"/>
<evidence type="ECO:0000313" key="2">
    <source>
        <dbReference type="Proteomes" id="UP000789342"/>
    </source>
</evidence>
<dbReference type="Gene3D" id="3.40.50.11340">
    <property type="match status" value="1"/>
</dbReference>
<gene>
    <name evidence="1" type="ORF">AMORRO_LOCUS1424</name>
</gene>
<name>A0A9N8VP36_9GLOM</name>